<dbReference type="PANTHER" id="PTHR10846:SF8">
    <property type="entry name" value="INNER MEMBRANE PROTEIN YRBG"/>
    <property type="match status" value="1"/>
</dbReference>
<evidence type="ECO:0000256" key="3">
    <source>
        <dbReference type="ARBA" id="ARBA00022989"/>
    </source>
</evidence>
<accession>A0A9D2BF49</accession>
<dbReference type="InterPro" id="IPR044880">
    <property type="entry name" value="NCX_ion-bd_dom_sf"/>
</dbReference>
<dbReference type="NCBIfam" id="TIGR00367">
    <property type="entry name" value="calcium/sodium antiporter"/>
    <property type="match status" value="1"/>
</dbReference>
<feature type="domain" description="Sodium/calcium exchanger membrane region" evidence="6">
    <location>
        <begin position="174"/>
        <end position="315"/>
    </location>
</feature>
<evidence type="ECO:0000256" key="4">
    <source>
        <dbReference type="ARBA" id="ARBA00023136"/>
    </source>
</evidence>
<feature type="domain" description="Sodium/calcium exchanger membrane region" evidence="6">
    <location>
        <begin position="4"/>
        <end position="151"/>
    </location>
</feature>
<sequence>MLLSILSLLLGLALILSGANFLTDGASALAKRFNISPLVIGLTIVAFGTSAPELTVSVVSAMQGSAELAIGNVVGSNIFNILMIVGITSIVAPITVTKGTLSKEIPLAILSCIVLLICANDQFLQTGPENVINRADGLLMLCFFAIFLGYTFAIAHNQSESESEIKSLPLWRCVVYIIGGLAALIFGGQLFVDGSSAIARSLGVSESIIGLTLVAMGTSLPELATSVVAALKKNPEIAIGNVIGSNLFNVFLVLGASATISPLPLGGITNFDLFYLLGASVLMFLAGLYYKVRTISRPEGVIMVAAYVFYTGYLIYQL</sequence>
<dbReference type="InterPro" id="IPR004481">
    <property type="entry name" value="K/Na/Ca-exchanger"/>
</dbReference>
<reference evidence="7" key="2">
    <citation type="submission" date="2021-04" db="EMBL/GenBank/DDBJ databases">
        <authorList>
            <person name="Gilroy R."/>
        </authorList>
    </citation>
    <scope>NUCLEOTIDE SEQUENCE</scope>
    <source>
        <strain evidence="7">ChiGjej6B6-14162</strain>
    </source>
</reference>
<dbReference type="GO" id="GO:0008273">
    <property type="term" value="F:calcium, potassium:sodium antiporter activity"/>
    <property type="evidence" value="ECO:0007669"/>
    <property type="project" value="TreeGrafter"/>
</dbReference>
<keyword evidence="2 5" id="KW-0812">Transmembrane</keyword>
<dbReference type="PANTHER" id="PTHR10846">
    <property type="entry name" value="SODIUM/POTASSIUM/CALCIUM EXCHANGER"/>
    <property type="match status" value="1"/>
</dbReference>
<evidence type="ECO:0000256" key="1">
    <source>
        <dbReference type="ARBA" id="ARBA00004141"/>
    </source>
</evidence>
<proteinExistence type="predicted"/>
<dbReference type="InterPro" id="IPR004837">
    <property type="entry name" value="NaCa_Exmemb"/>
</dbReference>
<dbReference type="GO" id="GO:0005262">
    <property type="term" value="F:calcium channel activity"/>
    <property type="evidence" value="ECO:0007669"/>
    <property type="project" value="TreeGrafter"/>
</dbReference>
<evidence type="ECO:0000256" key="5">
    <source>
        <dbReference type="SAM" id="Phobius"/>
    </source>
</evidence>
<evidence type="ECO:0000259" key="6">
    <source>
        <dbReference type="Pfam" id="PF01699"/>
    </source>
</evidence>
<organism evidence="7 8">
    <name type="scientific">Candidatus Parabacteroides intestinipullorum</name>
    <dbReference type="NCBI Taxonomy" id="2838723"/>
    <lineage>
        <taxon>Bacteria</taxon>
        <taxon>Pseudomonadati</taxon>
        <taxon>Bacteroidota</taxon>
        <taxon>Bacteroidia</taxon>
        <taxon>Bacteroidales</taxon>
        <taxon>Tannerellaceae</taxon>
        <taxon>Parabacteroides</taxon>
    </lineage>
</organism>
<dbReference type="AlphaFoldDB" id="A0A9D2BF49"/>
<feature type="transmembrane region" description="Helical" evidence="5">
    <location>
        <begin position="238"/>
        <end position="261"/>
    </location>
</feature>
<feature type="transmembrane region" description="Helical" evidence="5">
    <location>
        <begin position="105"/>
        <end position="125"/>
    </location>
</feature>
<comment type="subcellular location">
    <subcellularLocation>
        <location evidence="1">Membrane</location>
        <topology evidence="1">Multi-pass membrane protein</topology>
    </subcellularLocation>
</comment>
<dbReference type="Gene3D" id="1.20.1420.30">
    <property type="entry name" value="NCX, central ion-binding region"/>
    <property type="match status" value="1"/>
</dbReference>
<protein>
    <submittedName>
        <fullName evidence="7">Calcium/sodium antiporter</fullName>
    </submittedName>
</protein>
<keyword evidence="4 5" id="KW-0472">Membrane</keyword>
<name>A0A9D2BF49_9BACT</name>
<comment type="caution">
    <text evidence="7">The sequence shown here is derived from an EMBL/GenBank/DDBJ whole genome shotgun (WGS) entry which is preliminary data.</text>
</comment>
<feature type="transmembrane region" description="Helical" evidence="5">
    <location>
        <begin position="273"/>
        <end position="292"/>
    </location>
</feature>
<evidence type="ECO:0000313" key="7">
    <source>
        <dbReference type="EMBL" id="HIX74275.1"/>
    </source>
</evidence>
<dbReference type="EMBL" id="DXEL01000034">
    <property type="protein sequence ID" value="HIX74275.1"/>
    <property type="molecule type" value="Genomic_DNA"/>
</dbReference>
<feature type="transmembrane region" description="Helical" evidence="5">
    <location>
        <begin position="168"/>
        <end position="188"/>
    </location>
</feature>
<feature type="transmembrane region" description="Helical" evidence="5">
    <location>
        <begin position="137"/>
        <end position="156"/>
    </location>
</feature>
<gene>
    <name evidence="7" type="ORF">H9977_04460</name>
</gene>
<dbReference type="GO" id="GO:0005886">
    <property type="term" value="C:plasma membrane"/>
    <property type="evidence" value="ECO:0007669"/>
    <property type="project" value="TreeGrafter"/>
</dbReference>
<feature type="transmembrane region" description="Helical" evidence="5">
    <location>
        <begin position="299"/>
        <end position="316"/>
    </location>
</feature>
<reference evidence="7" key="1">
    <citation type="journal article" date="2021" name="PeerJ">
        <title>Extensive microbial diversity within the chicken gut microbiome revealed by metagenomics and culture.</title>
        <authorList>
            <person name="Gilroy R."/>
            <person name="Ravi A."/>
            <person name="Getino M."/>
            <person name="Pursley I."/>
            <person name="Horton D.L."/>
            <person name="Alikhan N.F."/>
            <person name="Baker D."/>
            <person name="Gharbi K."/>
            <person name="Hall N."/>
            <person name="Watson M."/>
            <person name="Adriaenssens E.M."/>
            <person name="Foster-Nyarko E."/>
            <person name="Jarju S."/>
            <person name="Secka A."/>
            <person name="Antonio M."/>
            <person name="Oren A."/>
            <person name="Chaudhuri R.R."/>
            <person name="La Ragione R."/>
            <person name="Hildebrand F."/>
            <person name="Pallen M.J."/>
        </authorList>
    </citation>
    <scope>NUCLEOTIDE SEQUENCE</scope>
    <source>
        <strain evidence="7">ChiGjej6B6-14162</strain>
    </source>
</reference>
<dbReference type="GO" id="GO:0006874">
    <property type="term" value="P:intracellular calcium ion homeostasis"/>
    <property type="evidence" value="ECO:0007669"/>
    <property type="project" value="TreeGrafter"/>
</dbReference>
<dbReference type="Pfam" id="PF01699">
    <property type="entry name" value="Na_Ca_ex"/>
    <property type="match status" value="2"/>
</dbReference>
<evidence type="ECO:0000313" key="8">
    <source>
        <dbReference type="Proteomes" id="UP000886740"/>
    </source>
</evidence>
<dbReference type="Proteomes" id="UP000886740">
    <property type="component" value="Unassembled WGS sequence"/>
</dbReference>
<feature type="transmembrane region" description="Helical" evidence="5">
    <location>
        <begin position="78"/>
        <end position="96"/>
    </location>
</feature>
<keyword evidence="3 5" id="KW-1133">Transmembrane helix</keyword>
<evidence type="ECO:0000256" key="2">
    <source>
        <dbReference type="ARBA" id="ARBA00022692"/>
    </source>
</evidence>